<proteinExistence type="predicted"/>
<name>A0A3M2JJM4_9CELL</name>
<dbReference type="InterPro" id="IPR004360">
    <property type="entry name" value="Glyas_Fos-R_dOase_dom"/>
</dbReference>
<evidence type="ECO:0000313" key="4">
    <source>
        <dbReference type="Proteomes" id="UP000269289"/>
    </source>
</evidence>
<dbReference type="PROSITE" id="PS51819">
    <property type="entry name" value="VOC"/>
    <property type="match status" value="1"/>
</dbReference>
<dbReference type="InterPro" id="IPR029068">
    <property type="entry name" value="Glyas_Bleomycin-R_OHBP_Dase"/>
</dbReference>
<dbReference type="InterPro" id="IPR037523">
    <property type="entry name" value="VOC_core"/>
</dbReference>
<dbReference type="Pfam" id="PF00903">
    <property type="entry name" value="Glyoxalase"/>
    <property type="match status" value="1"/>
</dbReference>
<comment type="caution">
    <text evidence="3">The sequence shown here is derived from an EMBL/GenBank/DDBJ whole genome shotgun (WGS) entry which is preliminary data.</text>
</comment>
<evidence type="ECO:0000256" key="1">
    <source>
        <dbReference type="SAM" id="MobiDB-lite"/>
    </source>
</evidence>
<feature type="domain" description="VOC" evidence="2">
    <location>
        <begin position="50"/>
        <end position="164"/>
    </location>
</feature>
<dbReference type="Gene3D" id="3.10.180.10">
    <property type="entry name" value="2,3-Dihydroxybiphenyl 1,2-Dioxygenase, domain 1"/>
    <property type="match status" value="2"/>
</dbReference>
<dbReference type="CDD" id="cd07247">
    <property type="entry name" value="SgaA_N_like"/>
    <property type="match status" value="1"/>
</dbReference>
<feature type="region of interest" description="Disordered" evidence="1">
    <location>
        <begin position="26"/>
        <end position="51"/>
    </location>
</feature>
<dbReference type="InterPro" id="IPR052164">
    <property type="entry name" value="Anthracycline_SecMetBiosynth"/>
</dbReference>
<dbReference type="PANTHER" id="PTHR33993:SF10">
    <property type="entry name" value="CONSERVED PROTEIN"/>
    <property type="match status" value="1"/>
</dbReference>
<keyword evidence="4" id="KW-1185">Reference proteome</keyword>
<feature type="compositionally biased region" description="Basic and acidic residues" evidence="1">
    <location>
        <begin position="26"/>
        <end position="39"/>
    </location>
</feature>
<evidence type="ECO:0000259" key="2">
    <source>
        <dbReference type="PROSITE" id="PS51819"/>
    </source>
</evidence>
<sequence>MPLPARRARGWWVSVRGGWVGARADDRVQRARRPQEHRMSTRTTPQPDGTPCWAELSVPDLDAARRFYGALFGWDWQIGPAETGFYSQALVEGRPAVALNGYRPDPDAPVQWLTFLAAADATATAQRAVAAGAHLLAGPMDVMDAGAMAVLRDPAGAVVALWQAGTSIGAEVVDEHGSLAWSEHMSDRPSAAREFYPALFGLDLQDISAPGFDYTTLVRGEEPVAGIGGGSERPEWALYLAVADTDAVVARAQDLGATLHLDPEDSPYGRLAGITGPFGERFWVMGPVTEDGAAAATAG</sequence>
<dbReference type="EMBL" id="RFFI01000006">
    <property type="protein sequence ID" value="RMI14002.1"/>
    <property type="molecule type" value="Genomic_DNA"/>
</dbReference>
<dbReference type="AlphaFoldDB" id="A0A3M2JJM4"/>
<organism evidence="3 4">
    <name type="scientific">Cellulomonas triticagri</name>
    <dbReference type="NCBI Taxonomy" id="2483352"/>
    <lineage>
        <taxon>Bacteria</taxon>
        <taxon>Bacillati</taxon>
        <taxon>Actinomycetota</taxon>
        <taxon>Actinomycetes</taxon>
        <taxon>Micrococcales</taxon>
        <taxon>Cellulomonadaceae</taxon>
        <taxon>Cellulomonas</taxon>
    </lineage>
</organism>
<evidence type="ECO:0000313" key="3">
    <source>
        <dbReference type="EMBL" id="RMI14002.1"/>
    </source>
</evidence>
<accession>A0A3M2JJM4</accession>
<gene>
    <name evidence="3" type="ORF">EBM89_01960</name>
</gene>
<protein>
    <submittedName>
        <fullName evidence="3">VOC family protein</fullName>
    </submittedName>
</protein>
<dbReference type="PANTHER" id="PTHR33993">
    <property type="entry name" value="GLYOXALASE-RELATED"/>
    <property type="match status" value="1"/>
</dbReference>
<dbReference type="SUPFAM" id="SSF54593">
    <property type="entry name" value="Glyoxalase/Bleomycin resistance protein/Dihydroxybiphenyl dioxygenase"/>
    <property type="match status" value="2"/>
</dbReference>
<reference evidence="3 4" key="1">
    <citation type="submission" date="2018-10" db="EMBL/GenBank/DDBJ databases">
        <title>Isolation, diversity and antifungal activity of actinobacteria from wheat.</title>
        <authorList>
            <person name="Han C."/>
        </authorList>
    </citation>
    <scope>NUCLEOTIDE SEQUENCE [LARGE SCALE GENOMIC DNA]</scope>
    <source>
        <strain evidence="3 4">NEAU-YY56</strain>
    </source>
</reference>
<dbReference type="Proteomes" id="UP000269289">
    <property type="component" value="Unassembled WGS sequence"/>
</dbReference>